<sequence length="93" mass="10631">MTNQHDRSYQLERDGKPGGNRLLRRREVEQKTGKSRSAIYEGIKQGTFPPPVSIGRKSVAWLEEEIDSWIAKRIEERNRALGSQSGQERGKHG</sequence>
<reference evidence="2 3" key="1">
    <citation type="submission" date="2019-08" db="EMBL/GenBank/DDBJ databases">
        <title>Bioinformatics analysis of the strain L3 and L5.</title>
        <authorList>
            <person name="Li X."/>
        </authorList>
    </citation>
    <scope>NUCLEOTIDE SEQUENCE [LARGE SCALE GENOMIC DNA]</scope>
    <source>
        <strain evidence="2 3">L5</strain>
    </source>
</reference>
<dbReference type="EMBL" id="VTPY01000005">
    <property type="protein sequence ID" value="KAA0011163.1"/>
    <property type="molecule type" value="Genomic_DNA"/>
</dbReference>
<proteinExistence type="predicted"/>
<dbReference type="InterPro" id="IPR010260">
    <property type="entry name" value="AlpA"/>
</dbReference>
<feature type="compositionally biased region" description="Basic and acidic residues" evidence="1">
    <location>
        <begin position="1"/>
        <end position="16"/>
    </location>
</feature>
<dbReference type="InterPro" id="IPR052931">
    <property type="entry name" value="Prophage_regulatory_activator"/>
</dbReference>
<accession>A0A7V7KFK3</accession>
<feature type="region of interest" description="Disordered" evidence="1">
    <location>
        <begin position="1"/>
        <end position="53"/>
    </location>
</feature>
<organism evidence="2 3">
    <name type="scientific">Billgrantia pellis</name>
    <dbReference type="NCBI Taxonomy" id="2606936"/>
    <lineage>
        <taxon>Bacteria</taxon>
        <taxon>Pseudomonadati</taxon>
        <taxon>Pseudomonadota</taxon>
        <taxon>Gammaproteobacteria</taxon>
        <taxon>Oceanospirillales</taxon>
        <taxon>Halomonadaceae</taxon>
        <taxon>Billgrantia</taxon>
    </lineage>
</organism>
<evidence type="ECO:0000313" key="2">
    <source>
        <dbReference type="EMBL" id="KAA0011163.1"/>
    </source>
</evidence>
<dbReference type="PANTHER" id="PTHR36154">
    <property type="entry name" value="DNA-BINDING TRANSCRIPTIONAL ACTIVATOR ALPA"/>
    <property type="match status" value="1"/>
</dbReference>
<evidence type="ECO:0000256" key="1">
    <source>
        <dbReference type="SAM" id="MobiDB-lite"/>
    </source>
</evidence>
<evidence type="ECO:0000313" key="3">
    <source>
        <dbReference type="Proteomes" id="UP000486760"/>
    </source>
</evidence>
<dbReference type="AlphaFoldDB" id="A0A7V7KFK3"/>
<keyword evidence="3" id="KW-1185">Reference proteome</keyword>
<protein>
    <submittedName>
        <fullName evidence="2">AlpA family transcriptional regulator</fullName>
    </submittedName>
</protein>
<dbReference type="Pfam" id="PF05930">
    <property type="entry name" value="Phage_AlpA"/>
    <property type="match status" value="1"/>
</dbReference>
<dbReference type="PANTHER" id="PTHR36154:SF1">
    <property type="entry name" value="DNA-BINDING TRANSCRIPTIONAL ACTIVATOR ALPA"/>
    <property type="match status" value="1"/>
</dbReference>
<dbReference type="Proteomes" id="UP000486760">
    <property type="component" value="Unassembled WGS sequence"/>
</dbReference>
<gene>
    <name evidence="2" type="ORF">F0A17_13635</name>
</gene>
<dbReference type="Gene3D" id="1.10.238.160">
    <property type="match status" value="1"/>
</dbReference>
<comment type="caution">
    <text evidence="2">The sequence shown here is derived from an EMBL/GenBank/DDBJ whole genome shotgun (WGS) entry which is preliminary data.</text>
</comment>
<name>A0A7V7KFK3_9GAMM</name>
<dbReference type="RefSeq" id="WP_149328907.1">
    <property type="nucleotide sequence ID" value="NZ_VTPY01000005.1"/>
</dbReference>